<name>A0AAP2CNM5_9BACT</name>
<evidence type="ECO:0000313" key="2">
    <source>
        <dbReference type="EMBL" id="MBS9525855.1"/>
    </source>
</evidence>
<protein>
    <submittedName>
        <fullName evidence="2">HNH endonuclease</fullName>
    </submittedName>
</protein>
<dbReference type="InterPro" id="IPR003615">
    <property type="entry name" value="HNH_nuc"/>
</dbReference>
<keyword evidence="2" id="KW-0255">Endonuclease</keyword>
<dbReference type="GO" id="GO:0003676">
    <property type="term" value="F:nucleic acid binding"/>
    <property type="evidence" value="ECO:0007669"/>
    <property type="project" value="InterPro"/>
</dbReference>
<dbReference type="EMBL" id="JAHCMY010000021">
    <property type="protein sequence ID" value="MBS9525855.1"/>
    <property type="molecule type" value="Genomic_DNA"/>
</dbReference>
<dbReference type="Proteomes" id="UP001319104">
    <property type="component" value="Unassembled WGS sequence"/>
</dbReference>
<proteinExistence type="predicted"/>
<sequence>MRNPKWHRDEIILALDLYFQLEPGQIHGRNPAVIELSEVLNRLPIFDVRPDEAKFRNPNGVGLKLSNFLAIDPSYTGKGMQSFSKLDKEVFLEFFQNQIQLRKIANAIRTTVSNSSLTQKLYLIPEEVDEKDIVFTEGKVLYKLHRYRERDNKLITLKKKTHLKKYGSLDCEACDFNFQVKYGDLGTGFIECHHRTPLYDYEDESETSLKDLALVCSNCHRMLHRSLHVLDVGDIRNILRN</sequence>
<reference evidence="2 3" key="1">
    <citation type="submission" date="2021-05" db="EMBL/GenBank/DDBJ databases">
        <authorList>
            <person name="Zhang Z.D."/>
            <person name="Osman G."/>
        </authorList>
    </citation>
    <scope>NUCLEOTIDE SEQUENCE [LARGE SCALE GENOMIC DNA]</scope>
    <source>
        <strain evidence="2 3">KCTC 32217</strain>
    </source>
</reference>
<dbReference type="GO" id="GO:0008270">
    <property type="term" value="F:zinc ion binding"/>
    <property type="evidence" value="ECO:0007669"/>
    <property type="project" value="InterPro"/>
</dbReference>
<keyword evidence="2" id="KW-0378">Hydrolase</keyword>
<dbReference type="Pfam" id="PF01844">
    <property type="entry name" value="HNH"/>
    <property type="match status" value="1"/>
</dbReference>
<accession>A0AAP2CNM5</accession>
<keyword evidence="3" id="KW-1185">Reference proteome</keyword>
<keyword evidence="2" id="KW-0540">Nuclease</keyword>
<gene>
    <name evidence="2" type="ORF">KI659_17675</name>
</gene>
<dbReference type="SMART" id="SM00507">
    <property type="entry name" value="HNHc"/>
    <property type="match status" value="1"/>
</dbReference>
<dbReference type="InterPro" id="IPR002711">
    <property type="entry name" value="HNH"/>
</dbReference>
<evidence type="ECO:0000259" key="1">
    <source>
        <dbReference type="SMART" id="SM00507"/>
    </source>
</evidence>
<comment type="caution">
    <text evidence="2">The sequence shown here is derived from an EMBL/GenBank/DDBJ whole genome shotgun (WGS) entry which is preliminary data.</text>
</comment>
<dbReference type="AlphaFoldDB" id="A0AAP2CNM5"/>
<dbReference type="GO" id="GO:0004519">
    <property type="term" value="F:endonuclease activity"/>
    <property type="evidence" value="ECO:0007669"/>
    <property type="project" value="UniProtKB-KW"/>
</dbReference>
<dbReference type="CDD" id="cd00085">
    <property type="entry name" value="HNHc"/>
    <property type="match status" value="1"/>
</dbReference>
<evidence type="ECO:0000313" key="3">
    <source>
        <dbReference type="Proteomes" id="UP001319104"/>
    </source>
</evidence>
<feature type="domain" description="HNH nuclease" evidence="1">
    <location>
        <begin position="158"/>
        <end position="221"/>
    </location>
</feature>
<dbReference type="RefSeq" id="WP_213946715.1">
    <property type="nucleotide sequence ID" value="NZ_JAHCMY010000021.1"/>
</dbReference>
<organism evidence="2 3">
    <name type="scientific">Litoribacter ruber</name>
    <dbReference type="NCBI Taxonomy" id="702568"/>
    <lineage>
        <taxon>Bacteria</taxon>
        <taxon>Pseudomonadati</taxon>
        <taxon>Bacteroidota</taxon>
        <taxon>Cytophagia</taxon>
        <taxon>Cytophagales</taxon>
        <taxon>Cyclobacteriaceae</taxon>
        <taxon>Litoribacter</taxon>
    </lineage>
</organism>